<dbReference type="InterPro" id="IPR036316">
    <property type="entry name" value="Pili_assmbl_chap_C_dom_sf"/>
</dbReference>
<dbReference type="PANTHER" id="PTHR30251:SF6">
    <property type="entry name" value="FIMBRIAL CHAPERONE YFCS-RELATED"/>
    <property type="match status" value="1"/>
</dbReference>
<dbReference type="AlphaFoldDB" id="A0A9X0R703"/>
<dbReference type="InterPro" id="IPR050643">
    <property type="entry name" value="Periplasmic_pilus_chap"/>
</dbReference>
<dbReference type="SUPFAM" id="SSF49584">
    <property type="entry name" value="Periplasmic chaperone C-domain"/>
    <property type="match status" value="1"/>
</dbReference>
<keyword evidence="4 8" id="KW-0732">Signal</keyword>
<reference evidence="11" key="1">
    <citation type="submission" date="2020-08" db="EMBL/GenBank/DDBJ databases">
        <title>Genome Sequencing and Pan-Genome Analysis of Migratory bird Vibrio Strains, Inner Mongolia.</title>
        <authorList>
            <person name="Zheng L."/>
        </authorList>
    </citation>
    <scope>NUCLEOTIDE SEQUENCE</scope>
    <source>
        <strain evidence="11">M13F</strain>
    </source>
</reference>
<dbReference type="Gene3D" id="2.60.40.10">
    <property type="entry name" value="Immunoglobulins"/>
    <property type="match status" value="2"/>
</dbReference>
<evidence type="ECO:0000256" key="1">
    <source>
        <dbReference type="ARBA" id="ARBA00004418"/>
    </source>
</evidence>
<keyword evidence="3" id="KW-1029">Fimbrium biogenesis</keyword>
<dbReference type="InterPro" id="IPR008962">
    <property type="entry name" value="PapD-like_sf"/>
</dbReference>
<feature type="domain" description="Pili assembly chaperone N-terminal" evidence="9">
    <location>
        <begin position="24"/>
        <end position="141"/>
    </location>
</feature>
<dbReference type="SUPFAM" id="SSF49354">
    <property type="entry name" value="PapD-like"/>
    <property type="match status" value="1"/>
</dbReference>
<evidence type="ECO:0000256" key="8">
    <source>
        <dbReference type="SAM" id="SignalP"/>
    </source>
</evidence>
<keyword evidence="6 7" id="KW-0143">Chaperone</keyword>
<organism evidence="11 12">
    <name type="scientific">Vibrio metschnikovii</name>
    <dbReference type="NCBI Taxonomy" id="28172"/>
    <lineage>
        <taxon>Bacteria</taxon>
        <taxon>Pseudomonadati</taxon>
        <taxon>Pseudomonadota</taxon>
        <taxon>Gammaproteobacteria</taxon>
        <taxon>Vibrionales</taxon>
        <taxon>Vibrionaceae</taxon>
        <taxon>Vibrio</taxon>
    </lineage>
</organism>
<proteinExistence type="inferred from homology"/>
<evidence type="ECO:0000313" key="11">
    <source>
        <dbReference type="EMBL" id="MBC5850904.1"/>
    </source>
</evidence>
<evidence type="ECO:0000256" key="6">
    <source>
        <dbReference type="ARBA" id="ARBA00023186"/>
    </source>
</evidence>
<evidence type="ECO:0000259" key="9">
    <source>
        <dbReference type="Pfam" id="PF00345"/>
    </source>
</evidence>
<dbReference type="Proteomes" id="UP000615796">
    <property type="component" value="Unassembled WGS sequence"/>
</dbReference>
<gene>
    <name evidence="11" type="ORF">H8Q88_07990</name>
</gene>
<dbReference type="InterPro" id="IPR016148">
    <property type="entry name" value="Pili_assmbl_chaperone_C"/>
</dbReference>
<dbReference type="InterPro" id="IPR016147">
    <property type="entry name" value="Pili_assmbl_chaperone_N"/>
</dbReference>
<feature type="signal peptide" evidence="8">
    <location>
        <begin position="1"/>
        <end position="22"/>
    </location>
</feature>
<sequence length="247" mass="27384">MNNTLRYTFPMLLALLAGQSQAAVSLDRTRVIYPGEAKSMSLTIRNNNKTMPYLAQAWLEDEEGNKVNQPFTLLPPVQRLEPGMESLVKIQTLPSVAQLPQDKESLFYFSLREVPPRSDKPNTLQLALQTRIKFFYRPASLVVQPGSNKAPWQEQVTLQQVGGKYQLSNPTPYYVTIVSAASSVKGDGVEGFEAVMMAPNDSAMVNVAVAKLGQNPTFTYVDDFGGRRTLSYQCTSSCRLLPEKAAK</sequence>
<evidence type="ECO:0000256" key="7">
    <source>
        <dbReference type="RuleBase" id="RU003918"/>
    </source>
</evidence>
<dbReference type="EMBL" id="JACRUP010000003">
    <property type="protein sequence ID" value="MBC5850904.1"/>
    <property type="molecule type" value="Genomic_DNA"/>
</dbReference>
<dbReference type="PANTHER" id="PTHR30251">
    <property type="entry name" value="PILUS ASSEMBLY CHAPERONE"/>
    <property type="match status" value="1"/>
</dbReference>
<comment type="subcellular location">
    <subcellularLocation>
        <location evidence="1 7">Periplasm</location>
    </subcellularLocation>
</comment>
<dbReference type="InterPro" id="IPR013783">
    <property type="entry name" value="Ig-like_fold"/>
</dbReference>
<name>A0A9X0R703_VIBME</name>
<evidence type="ECO:0000313" key="12">
    <source>
        <dbReference type="Proteomes" id="UP000615796"/>
    </source>
</evidence>
<dbReference type="RefSeq" id="WP_187025793.1">
    <property type="nucleotide sequence ID" value="NZ_JACRUP010000003.1"/>
</dbReference>
<dbReference type="InterPro" id="IPR001829">
    <property type="entry name" value="Pili_assmbl_chaperone_bac"/>
</dbReference>
<dbReference type="Pfam" id="PF02753">
    <property type="entry name" value="PapD_C"/>
    <property type="match status" value="1"/>
</dbReference>
<protein>
    <submittedName>
        <fullName evidence="11">Fimbria/pilus periplasmic chaperone</fullName>
    </submittedName>
</protein>
<dbReference type="FunFam" id="2.60.40.10:FF:000458">
    <property type="entry name" value="Molecular chaperone FimC"/>
    <property type="match status" value="1"/>
</dbReference>
<evidence type="ECO:0000256" key="3">
    <source>
        <dbReference type="ARBA" id="ARBA00022558"/>
    </source>
</evidence>
<comment type="caution">
    <text evidence="11">The sequence shown here is derived from an EMBL/GenBank/DDBJ whole genome shotgun (WGS) entry which is preliminary data.</text>
</comment>
<dbReference type="GO" id="GO:0071555">
    <property type="term" value="P:cell wall organization"/>
    <property type="evidence" value="ECO:0007669"/>
    <property type="project" value="InterPro"/>
</dbReference>
<evidence type="ECO:0000256" key="4">
    <source>
        <dbReference type="ARBA" id="ARBA00022729"/>
    </source>
</evidence>
<dbReference type="Pfam" id="PF00345">
    <property type="entry name" value="PapD_N"/>
    <property type="match status" value="1"/>
</dbReference>
<dbReference type="PRINTS" id="PR00969">
    <property type="entry name" value="CHAPERONPILI"/>
</dbReference>
<keyword evidence="5" id="KW-0574">Periplasm</keyword>
<dbReference type="GO" id="GO:0030288">
    <property type="term" value="C:outer membrane-bounded periplasmic space"/>
    <property type="evidence" value="ECO:0007669"/>
    <property type="project" value="InterPro"/>
</dbReference>
<dbReference type="PROSITE" id="PS00635">
    <property type="entry name" value="PILI_CHAPERONE"/>
    <property type="match status" value="1"/>
</dbReference>
<keyword evidence="12" id="KW-1185">Reference proteome</keyword>
<feature type="domain" description="Pili assembly chaperone C-terminal" evidence="10">
    <location>
        <begin position="168"/>
        <end position="228"/>
    </location>
</feature>
<dbReference type="InterPro" id="IPR018046">
    <property type="entry name" value="Pili_assmbl_chaperone_CS"/>
</dbReference>
<evidence type="ECO:0000259" key="10">
    <source>
        <dbReference type="Pfam" id="PF02753"/>
    </source>
</evidence>
<comment type="similarity">
    <text evidence="2 7">Belongs to the periplasmic pilus chaperone family.</text>
</comment>
<accession>A0A9X0R703</accession>
<feature type="chain" id="PRO_5040791786" evidence="8">
    <location>
        <begin position="23"/>
        <end position="247"/>
    </location>
</feature>
<evidence type="ECO:0000256" key="5">
    <source>
        <dbReference type="ARBA" id="ARBA00022764"/>
    </source>
</evidence>
<evidence type="ECO:0000256" key="2">
    <source>
        <dbReference type="ARBA" id="ARBA00007399"/>
    </source>
</evidence>